<organism evidence="1 2">
    <name type="scientific">Candidatus Berkelbacteria bacterium Licking1014_7</name>
    <dbReference type="NCBI Taxonomy" id="2017147"/>
    <lineage>
        <taxon>Bacteria</taxon>
        <taxon>Candidatus Berkelbacteria</taxon>
    </lineage>
</organism>
<dbReference type="Proteomes" id="UP000315689">
    <property type="component" value="Unassembled WGS sequence"/>
</dbReference>
<dbReference type="SUPFAM" id="SSF143990">
    <property type="entry name" value="YbiA-like"/>
    <property type="match status" value="1"/>
</dbReference>
<evidence type="ECO:0000313" key="1">
    <source>
        <dbReference type="EMBL" id="TSC92622.1"/>
    </source>
</evidence>
<evidence type="ECO:0000313" key="2">
    <source>
        <dbReference type="Proteomes" id="UP000315689"/>
    </source>
</evidence>
<gene>
    <name evidence="1" type="ORF">CEN89_552</name>
</gene>
<name>A0A554LID5_9BACT</name>
<dbReference type="AlphaFoldDB" id="A0A554LID5"/>
<comment type="caution">
    <text evidence="1">The sequence shown here is derived from an EMBL/GenBank/DDBJ whole genome shotgun (WGS) entry which is preliminary data.</text>
</comment>
<protein>
    <submittedName>
        <fullName evidence="1">Uncharacterized protein</fullName>
    </submittedName>
</protein>
<dbReference type="EMBL" id="VMGK01000018">
    <property type="protein sequence ID" value="TSC92622.1"/>
    <property type="molecule type" value="Genomic_DNA"/>
</dbReference>
<accession>A0A554LID5</accession>
<sequence length="90" mass="10398">MSTRVQKIEVGSPEHHELMKQAIRAKLEQNPDVLKLLLDTGDKQITHLLKTPDGRTLPDSKTIPGAVFSQILMDLREEFRKRISDREFFN</sequence>
<dbReference type="Gene3D" id="1.10.357.40">
    <property type="entry name" value="YbiA-like"/>
    <property type="match status" value="1"/>
</dbReference>
<reference evidence="1 2" key="1">
    <citation type="submission" date="2017-07" db="EMBL/GenBank/DDBJ databases">
        <title>Mechanisms for carbon and nitrogen cycling indicate functional differentiation within the Candidate Phyla Radiation.</title>
        <authorList>
            <person name="Danczak R.E."/>
            <person name="Johnston M.D."/>
            <person name="Kenah C."/>
            <person name="Slattery M."/>
            <person name="Wrighton K.C."/>
            <person name="Wilkins M.J."/>
        </authorList>
    </citation>
    <scope>NUCLEOTIDE SEQUENCE [LARGE SCALE GENOMIC DNA]</scope>
    <source>
        <strain evidence="1">Licking1014_7</strain>
    </source>
</reference>
<dbReference type="InterPro" id="IPR037238">
    <property type="entry name" value="YbiA-like_sf"/>
</dbReference>
<proteinExistence type="predicted"/>